<feature type="region of interest" description="Disordered" evidence="3">
    <location>
        <begin position="25"/>
        <end position="47"/>
    </location>
</feature>
<evidence type="ECO:0000256" key="4">
    <source>
        <dbReference type="SAM" id="SignalP"/>
    </source>
</evidence>
<dbReference type="InterPro" id="IPR058790">
    <property type="entry name" value="BSH_CusB"/>
</dbReference>
<feature type="domain" description="CusB-like barrel-sandwich hybrid" evidence="5">
    <location>
        <begin position="87"/>
        <end position="230"/>
    </location>
</feature>
<accession>A0A1K1RYH8</accession>
<feature type="domain" description="CusB-like beta-barrel" evidence="6">
    <location>
        <begin position="238"/>
        <end position="311"/>
    </location>
</feature>
<dbReference type="Gene3D" id="1.10.287.470">
    <property type="entry name" value="Helix hairpin bin"/>
    <property type="match status" value="1"/>
</dbReference>
<dbReference type="Gene3D" id="2.40.30.170">
    <property type="match status" value="1"/>
</dbReference>
<feature type="signal peptide" evidence="4">
    <location>
        <begin position="1"/>
        <end position="18"/>
    </location>
</feature>
<feature type="chain" id="PRO_5012634167" evidence="4">
    <location>
        <begin position="19"/>
        <end position="389"/>
    </location>
</feature>
<organism evidence="7 8">
    <name type="scientific">Sinomicrobium oceani</name>
    <dbReference type="NCBI Taxonomy" id="1150368"/>
    <lineage>
        <taxon>Bacteria</taxon>
        <taxon>Pseudomonadati</taxon>
        <taxon>Bacteroidota</taxon>
        <taxon>Flavobacteriia</taxon>
        <taxon>Flavobacteriales</taxon>
        <taxon>Flavobacteriaceae</taxon>
        <taxon>Sinomicrobium</taxon>
    </lineage>
</organism>
<evidence type="ECO:0000256" key="3">
    <source>
        <dbReference type="SAM" id="MobiDB-lite"/>
    </source>
</evidence>
<dbReference type="GO" id="GO:0015679">
    <property type="term" value="P:plasma membrane copper ion transport"/>
    <property type="evidence" value="ECO:0007669"/>
    <property type="project" value="TreeGrafter"/>
</dbReference>
<evidence type="ECO:0000313" key="7">
    <source>
        <dbReference type="EMBL" id="SFW77129.1"/>
    </source>
</evidence>
<evidence type="ECO:0000256" key="1">
    <source>
        <dbReference type="ARBA" id="ARBA00009477"/>
    </source>
</evidence>
<dbReference type="SUPFAM" id="SSF111369">
    <property type="entry name" value="HlyD-like secretion proteins"/>
    <property type="match status" value="1"/>
</dbReference>
<keyword evidence="2" id="KW-0813">Transport</keyword>
<keyword evidence="4" id="KW-0732">Signal</keyword>
<dbReference type="EMBL" id="FPJE01000042">
    <property type="protein sequence ID" value="SFW77129.1"/>
    <property type="molecule type" value="Genomic_DNA"/>
</dbReference>
<dbReference type="GO" id="GO:0030313">
    <property type="term" value="C:cell envelope"/>
    <property type="evidence" value="ECO:0007669"/>
    <property type="project" value="TreeGrafter"/>
</dbReference>
<dbReference type="STRING" id="1150368.SAMN02927921_04196"/>
<evidence type="ECO:0000259" key="5">
    <source>
        <dbReference type="Pfam" id="PF25919"/>
    </source>
</evidence>
<proteinExistence type="inferred from homology"/>
<dbReference type="GO" id="GO:0060003">
    <property type="term" value="P:copper ion export"/>
    <property type="evidence" value="ECO:0007669"/>
    <property type="project" value="TreeGrafter"/>
</dbReference>
<dbReference type="RefSeq" id="WP_072319414.1">
    <property type="nucleotide sequence ID" value="NZ_FPJE01000042.1"/>
</dbReference>
<keyword evidence="8" id="KW-1185">Reference proteome</keyword>
<gene>
    <name evidence="7" type="ORF">SAMN02927921_04196</name>
</gene>
<dbReference type="AlphaFoldDB" id="A0A1K1RYH8"/>
<dbReference type="Pfam" id="PF25954">
    <property type="entry name" value="Beta-barrel_RND_2"/>
    <property type="match status" value="1"/>
</dbReference>
<dbReference type="Gene3D" id="2.40.50.100">
    <property type="match status" value="1"/>
</dbReference>
<dbReference type="Pfam" id="PF25919">
    <property type="entry name" value="BSH_CusB"/>
    <property type="match status" value="1"/>
</dbReference>
<evidence type="ECO:0000313" key="8">
    <source>
        <dbReference type="Proteomes" id="UP000182248"/>
    </source>
</evidence>
<dbReference type="PROSITE" id="PS51257">
    <property type="entry name" value="PROKAR_LIPOPROTEIN"/>
    <property type="match status" value="1"/>
</dbReference>
<dbReference type="InterPro" id="IPR058792">
    <property type="entry name" value="Beta-barrel_RND_2"/>
</dbReference>
<dbReference type="Gene3D" id="2.40.420.20">
    <property type="match status" value="1"/>
</dbReference>
<evidence type="ECO:0000259" key="6">
    <source>
        <dbReference type="Pfam" id="PF25954"/>
    </source>
</evidence>
<name>A0A1K1RYH8_9FLAO</name>
<dbReference type="InterPro" id="IPR006143">
    <property type="entry name" value="RND_pump_MFP"/>
</dbReference>
<dbReference type="NCBIfam" id="TIGR01730">
    <property type="entry name" value="RND_mfp"/>
    <property type="match status" value="1"/>
</dbReference>
<dbReference type="GO" id="GO:0022857">
    <property type="term" value="F:transmembrane transporter activity"/>
    <property type="evidence" value="ECO:0007669"/>
    <property type="project" value="InterPro"/>
</dbReference>
<evidence type="ECO:0000256" key="2">
    <source>
        <dbReference type="ARBA" id="ARBA00022448"/>
    </source>
</evidence>
<protein>
    <submittedName>
        <fullName evidence="7">Membrane fusion protein, cobalt-zinc-cadmium efflux system</fullName>
    </submittedName>
</protein>
<reference evidence="7 8" key="1">
    <citation type="submission" date="2016-11" db="EMBL/GenBank/DDBJ databases">
        <authorList>
            <person name="Jaros S."/>
            <person name="Januszkiewicz K."/>
            <person name="Wedrychowicz H."/>
        </authorList>
    </citation>
    <scope>NUCLEOTIDE SEQUENCE [LARGE SCALE GENOMIC DNA]</scope>
    <source>
        <strain evidence="7 8">CGMCC 1.12145</strain>
    </source>
</reference>
<dbReference type="PANTHER" id="PTHR30097:SF4">
    <property type="entry name" value="SLR6042 PROTEIN"/>
    <property type="match status" value="1"/>
</dbReference>
<dbReference type="PANTHER" id="PTHR30097">
    <property type="entry name" value="CATION EFFLUX SYSTEM PROTEIN CUSB"/>
    <property type="match status" value="1"/>
</dbReference>
<dbReference type="OrthoDB" id="9814657at2"/>
<dbReference type="Proteomes" id="UP000182248">
    <property type="component" value="Unassembled WGS sequence"/>
</dbReference>
<dbReference type="GO" id="GO:0016020">
    <property type="term" value="C:membrane"/>
    <property type="evidence" value="ECO:0007669"/>
    <property type="project" value="InterPro"/>
</dbReference>
<comment type="similarity">
    <text evidence="1">Belongs to the membrane fusion protein (MFP) (TC 8.A.1) family.</text>
</comment>
<dbReference type="InterPro" id="IPR051909">
    <property type="entry name" value="MFP_Cation_Efflux"/>
</dbReference>
<sequence>MKKYIFKFIISLSVLIVAVSCGNSEGNSKETGGNGAKSDSTANNGGTQVSLAQFEGSDMELGKMQENTFPVTVDATGMIDVPPENKAIISSFADGYVKETPLLIGDQVKKGQFLVSLENPDYVQMQQDYLDAMEQMKYLKSEYDRQKALIEENITSEKNYLKAESEYKRNLSKYQSMRKKLQMLNLNPKAVENGTISSVIRIYAPIAGSITEMNINKGMYVSAADELMRIIDTDHLHLELNVFEKDVMKLKKGQEIRFSIPEASTDTIEGEVHLVGTSISEEKRTVKVHGHFKDEDKKTRFATGMFVEAEIITDQKNAKALPTQSIVSLDDTDYVLVLQKKTDSSYVFKRREVMTGNAFNGFTIIKNTSDFKNNDQFLTKGAFPLIKEE</sequence>